<dbReference type="HAMAP" id="MF_01350">
    <property type="entry name" value="NDH1_NuoH"/>
    <property type="match status" value="1"/>
</dbReference>
<name>A0ABT2ERZ5_9BACT</name>
<feature type="transmembrane region" description="Helical" evidence="5">
    <location>
        <begin position="196"/>
        <end position="220"/>
    </location>
</feature>
<dbReference type="InterPro" id="IPR018086">
    <property type="entry name" value="NADH_UbQ_OxRdtase_su1_CS"/>
</dbReference>
<comment type="catalytic activity">
    <reaction evidence="5">
        <text>a quinone + NADH + 5 H(+)(in) = a quinol + NAD(+) + 4 H(+)(out)</text>
        <dbReference type="Rhea" id="RHEA:57888"/>
        <dbReference type="ChEBI" id="CHEBI:15378"/>
        <dbReference type="ChEBI" id="CHEBI:24646"/>
        <dbReference type="ChEBI" id="CHEBI:57540"/>
        <dbReference type="ChEBI" id="CHEBI:57945"/>
        <dbReference type="ChEBI" id="CHEBI:132124"/>
    </reaction>
</comment>
<dbReference type="EC" id="7.1.1.-" evidence="5"/>
<feature type="transmembrane region" description="Helical" evidence="5">
    <location>
        <begin position="152"/>
        <end position="176"/>
    </location>
</feature>
<dbReference type="PROSITE" id="PS00667">
    <property type="entry name" value="COMPLEX1_ND1_1"/>
    <property type="match status" value="1"/>
</dbReference>
<dbReference type="Proteomes" id="UP001204798">
    <property type="component" value="Unassembled WGS sequence"/>
</dbReference>
<keyword evidence="5" id="KW-0874">Quinone</keyword>
<dbReference type="Pfam" id="PF00146">
    <property type="entry name" value="NADHdh"/>
    <property type="match status" value="1"/>
</dbReference>
<feature type="transmembrane region" description="Helical" evidence="5">
    <location>
        <begin position="312"/>
        <end position="334"/>
    </location>
</feature>
<comment type="caution">
    <text evidence="7">The sequence shown here is derived from an EMBL/GenBank/DDBJ whole genome shotgun (WGS) entry which is preliminary data.</text>
</comment>
<keyword evidence="5" id="KW-1003">Cell membrane</keyword>
<dbReference type="EMBL" id="JANUCP010000006">
    <property type="protein sequence ID" value="MCS3920706.1"/>
    <property type="molecule type" value="Genomic_DNA"/>
</dbReference>
<gene>
    <name evidence="5" type="primary">nuoH</name>
    <name evidence="7" type="ORF">M2350_003141</name>
</gene>
<feature type="transmembrane region" description="Helical" evidence="5">
    <location>
        <begin position="77"/>
        <end position="99"/>
    </location>
</feature>
<comment type="subunit">
    <text evidence="5">NDH-1 is composed of 14 different subunits. Subunits NuoA, H, J, K, L, M, N constitute the membrane sector of the complex.</text>
</comment>
<evidence type="ECO:0000256" key="5">
    <source>
        <dbReference type="HAMAP-Rule" id="MF_01350"/>
    </source>
</evidence>
<evidence type="ECO:0000256" key="1">
    <source>
        <dbReference type="ARBA" id="ARBA00004141"/>
    </source>
</evidence>
<keyword evidence="5" id="KW-0830">Ubiquinone</keyword>
<proteinExistence type="inferred from homology"/>
<feature type="transmembrane region" description="Helical" evidence="5">
    <location>
        <begin position="257"/>
        <end position="277"/>
    </location>
</feature>
<keyword evidence="5" id="KW-1278">Translocase</keyword>
<evidence type="ECO:0000256" key="2">
    <source>
        <dbReference type="ARBA" id="ARBA00022692"/>
    </source>
</evidence>
<dbReference type="PANTHER" id="PTHR11432:SF3">
    <property type="entry name" value="NADH-UBIQUINONE OXIDOREDUCTASE CHAIN 1"/>
    <property type="match status" value="1"/>
</dbReference>
<evidence type="ECO:0000256" key="6">
    <source>
        <dbReference type="RuleBase" id="RU000471"/>
    </source>
</evidence>
<keyword evidence="3 5" id="KW-1133">Transmembrane helix</keyword>
<sequence length="345" mass="38065">MVTLNEVFWLVVKLVIIIACVMGALPFLIWAERRLLGFMQDRLGPNRVGPAGLLQSFADGLKLMLKEVIVPEGADKFVYFLAPMLLMVPALCTFVVIPFGPNEQVVDLNIGVLYIVALASLGVYGIVLAGWSSNSKYALLGGLRSAAQMLSYELGVGLAIVVVVMLTGTLSLRGIVEAQSGPLTFWWFGRELVIPLLPNWLVFKPLALPAFVMFLIGGFAETNRAPFDLPEAESELVSGYHTEYTGMRFAMFMLGEYVNVVVASAMVTTLFLGGWNGPVFPPLFWFIVKLLLVLFTFIWARATLPRIRYDQLMKLGWTVLIPAGLANIAAIALYDAWKWGRFAGF</sequence>
<dbReference type="InterPro" id="IPR001694">
    <property type="entry name" value="NADH_UbQ_OxRdtase_su1/FPO"/>
</dbReference>
<dbReference type="PROSITE" id="PS00668">
    <property type="entry name" value="COMPLEX1_ND1_2"/>
    <property type="match status" value="1"/>
</dbReference>
<protein>
    <recommendedName>
        <fullName evidence="5">NADH-quinone oxidoreductase subunit H</fullName>
        <ecNumber evidence="5">7.1.1.-</ecNumber>
    </recommendedName>
    <alternativeName>
        <fullName evidence="5">NADH dehydrogenase I subunit H</fullName>
    </alternativeName>
    <alternativeName>
        <fullName evidence="5">NDH-1 subunit H</fullName>
    </alternativeName>
</protein>
<keyword evidence="2 5" id="KW-0812">Transmembrane</keyword>
<organism evidence="7 8">
    <name type="scientific">Candidatus Fervidibacter sacchari</name>
    <dbReference type="NCBI Taxonomy" id="1448929"/>
    <lineage>
        <taxon>Bacteria</taxon>
        <taxon>Candidatus Fervidibacterota</taxon>
        <taxon>Candidatus Fervidibacter</taxon>
    </lineage>
</organism>
<dbReference type="RefSeq" id="WP_310473627.1">
    <property type="nucleotide sequence ID" value="NZ_CP130454.1"/>
</dbReference>
<keyword evidence="5 6" id="KW-0520">NAD</keyword>
<comment type="similarity">
    <text evidence="5 6">Belongs to the complex I subunit 1 family.</text>
</comment>
<comment type="subcellular location">
    <subcellularLocation>
        <location evidence="5 6">Cell membrane</location>
        <topology evidence="5 6">Multi-pass membrane protein</topology>
    </subcellularLocation>
    <subcellularLocation>
        <location evidence="1">Membrane</location>
        <topology evidence="1">Multi-pass membrane protein</topology>
    </subcellularLocation>
</comment>
<evidence type="ECO:0000256" key="4">
    <source>
        <dbReference type="ARBA" id="ARBA00023136"/>
    </source>
</evidence>
<dbReference type="NCBIfam" id="NF004741">
    <property type="entry name" value="PRK06076.1-2"/>
    <property type="match status" value="1"/>
</dbReference>
<feature type="transmembrane region" description="Helical" evidence="5">
    <location>
        <begin position="111"/>
        <end position="131"/>
    </location>
</feature>
<feature type="transmembrane region" description="Helical" evidence="5">
    <location>
        <begin position="283"/>
        <end position="300"/>
    </location>
</feature>
<keyword evidence="8" id="KW-1185">Reference proteome</keyword>
<feature type="transmembrane region" description="Helical" evidence="5">
    <location>
        <begin position="7"/>
        <end position="28"/>
    </location>
</feature>
<dbReference type="PANTHER" id="PTHR11432">
    <property type="entry name" value="NADH DEHYDROGENASE SUBUNIT 1"/>
    <property type="match status" value="1"/>
</dbReference>
<accession>A0ABT2ERZ5</accession>
<evidence type="ECO:0000313" key="8">
    <source>
        <dbReference type="Proteomes" id="UP001204798"/>
    </source>
</evidence>
<comment type="function">
    <text evidence="5">NDH-1 shuttles electrons from NADH, via FMN and iron-sulfur (Fe-S) centers, to quinones in the respiratory chain. The immediate electron acceptor for the enzyme in this species is believed to be ubiquinone. Couples the redox reaction to proton translocation (for every two electrons transferred, four hydrogen ions are translocated across the cytoplasmic membrane), and thus conserves the redox energy in a proton gradient. This subunit may bind ubiquinone.</text>
</comment>
<reference evidence="7 8" key="1">
    <citation type="submission" date="2022-08" db="EMBL/GenBank/DDBJ databases">
        <title>Bacterial and archaeal communities from various locations to study Microbial Dark Matter (Phase II).</title>
        <authorList>
            <person name="Stepanauskas R."/>
        </authorList>
    </citation>
    <scope>NUCLEOTIDE SEQUENCE [LARGE SCALE GENOMIC DNA]</scope>
    <source>
        <strain evidence="7 8">PD1</strain>
    </source>
</reference>
<keyword evidence="4 5" id="KW-0472">Membrane</keyword>
<evidence type="ECO:0000313" key="7">
    <source>
        <dbReference type="EMBL" id="MCS3920706.1"/>
    </source>
</evidence>
<evidence type="ECO:0000256" key="3">
    <source>
        <dbReference type="ARBA" id="ARBA00022989"/>
    </source>
</evidence>